<dbReference type="EMBL" id="AUZX01002664">
    <property type="protein sequence ID" value="EQD75878.1"/>
    <property type="molecule type" value="Genomic_DNA"/>
</dbReference>
<dbReference type="InterPro" id="IPR001932">
    <property type="entry name" value="PPM-type_phosphatase-like_dom"/>
</dbReference>
<gene>
    <name evidence="2" type="ORF">B1A_03639</name>
</gene>
<dbReference type="InterPro" id="IPR036457">
    <property type="entry name" value="PPM-type-like_dom_sf"/>
</dbReference>
<dbReference type="SUPFAM" id="SSF81606">
    <property type="entry name" value="PP2C-like"/>
    <property type="match status" value="1"/>
</dbReference>
<reference evidence="2" key="2">
    <citation type="journal article" date="2014" name="ISME J.">
        <title>Microbial stratification in low pH oxic and suboxic macroscopic growths along an acid mine drainage.</title>
        <authorList>
            <person name="Mendez-Garcia C."/>
            <person name="Mesa V."/>
            <person name="Sprenger R.R."/>
            <person name="Richter M."/>
            <person name="Diez M.S."/>
            <person name="Solano J."/>
            <person name="Bargiela R."/>
            <person name="Golyshina O.V."/>
            <person name="Manteca A."/>
            <person name="Ramos J.L."/>
            <person name="Gallego J.R."/>
            <person name="Llorente I."/>
            <person name="Martins Dos Santos V.A."/>
            <person name="Jensen O.N."/>
            <person name="Pelaez A.I."/>
            <person name="Sanchez J."/>
            <person name="Ferrer M."/>
        </authorList>
    </citation>
    <scope>NUCLEOTIDE SEQUENCE</scope>
</reference>
<dbReference type="Pfam" id="PF13672">
    <property type="entry name" value="PP2C_2"/>
    <property type="match status" value="1"/>
</dbReference>
<reference evidence="2" key="1">
    <citation type="submission" date="2013-08" db="EMBL/GenBank/DDBJ databases">
        <authorList>
            <person name="Mendez C."/>
            <person name="Richter M."/>
            <person name="Ferrer M."/>
            <person name="Sanchez J."/>
        </authorList>
    </citation>
    <scope>NUCLEOTIDE SEQUENCE</scope>
</reference>
<sequence>MGGTSRIGGRADNQDFLASTLPQGETLEQKGALFAIADGVGGHTLGREAAEFSVRSLLSDYYSTPETLSVGRSLDLVLNATNRWLVAQGRRCREYAGMATTLTAVVLRGSRFHLRPCG</sequence>
<dbReference type="Gene3D" id="3.60.40.10">
    <property type="entry name" value="PPM-type phosphatase domain"/>
    <property type="match status" value="1"/>
</dbReference>
<feature type="domain" description="PPM-type phosphatase" evidence="1">
    <location>
        <begin position="3"/>
        <end position="113"/>
    </location>
</feature>
<proteinExistence type="predicted"/>
<dbReference type="AlphaFoldDB" id="T1C4U7"/>
<evidence type="ECO:0000259" key="1">
    <source>
        <dbReference type="Pfam" id="PF13672"/>
    </source>
</evidence>
<comment type="caution">
    <text evidence="2">The sequence shown here is derived from an EMBL/GenBank/DDBJ whole genome shotgun (WGS) entry which is preliminary data.</text>
</comment>
<protein>
    <submittedName>
        <fullName evidence="2">Serine/threonine protein phosphatase</fullName>
    </submittedName>
</protein>
<organism evidence="2">
    <name type="scientific">mine drainage metagenome</name>
    <dbReference type="NCBI Taxonomy" id="410659"/>
    <lineage>
        <taxon>unclassified sequences</taxon>
        <taxon>metagenomes</taxon>
        <taxon>ecological metagenomes</taxon>
    </lineage>
</organism>
<name>T1C4U7_9ZZZZ</name>
<accession>T1C4U7</accession>
<evidence type="ECO:0000313" key="2">
    <source>
        <dbReference type="EMBL" id="EQD75878.1"/>
    </source>
</evidence>